<organism evidence="1 2">
    <name type="scientific">Borreliella garinii PBr</name>
    <dbReference type="NCBI Taxonomy" id="498743"/>
    <lineage>
        <taxon>Bacteria</taxon>
        <taxon>Pseudomonadati</taxon>
        <taxon>Spirochaetota</taxon>
        <taxon>Spirochaetia</taxon>
        <taxon>Spirochaetales</taxon>
        <taxon>Borreliaceae</taxon>
        <taxon>Borreliella</taxon>
    </lineage>
</organism>
<dbReference type="AlphaFoldDB" id="B8F0M5"/>
<evidence type="ECO:0000313" key="1">
    <source>
        <dbReference type="EMBL" id="ACL34450.1"/>
    </source>
</evidence>
<proteinExistence type="predicted"/>
<accession>B8F0M5</accession>
<keyword evidence="2" id="KW-1185">Reference proteome</keyword>
<dbReference type="RefSeq" id="WP_012622146.1">
    <property type="nucleotide sequence ID" value="NC_011856.1"/>
</dbReference>
<name>B8F0M5_BORGR</name>
<reference evidence="1" key="1">
    <citation type="submission" date="2008-12" db="EMBL/GenBank/DDBJ databases">
        <authorList>
            <person name="Fraser-Liggett C.M."/>
            <person name="Mongodin E.F."/>
            <person name="Casjens B."/>
            <person name="Dunn J."/>
            <person name="Luft B."/>
            <person name="Qiu W."/>
            <person name="Schutzer S."/>
            <person name="Sebastian Y."/>
        </authorList>
    </citation>
    <scope>NUCLEOTIDE SEQUENCE [LARGE SCALE GENOMIC DNA]</scope>
    <source>
        <strain evidence="1">PBr</strain>
        <plasmid evidence="1">PBr_lp25</plasmid>
    </source>
</reference>
<gene>
    <name evidence="1" type="ORF">BGAPBR_E0044</name>
</gene>
<keyword evidence="1" id="KW-0614">Plasmid</keyword>
<evidence type="ECO:0000313" key="2">
    <source>
        <dbReference type="Proteomes" id="UP000006103"/>
    </source>
</evidence>
<dbReference type="Proteomes" id="UP000006103">
    <property type="component" value="Plasmid PBr_lp25"/>
</dbReference>
<sequence length="84" mass="9691">MASSIAINIYKKLVELKNSQVRLSYKDSYEVGSAVDLMIKSNDENHRLLGQNTYFDVENDNGDYNVFYSDFSSYDSSLRCCHIF</sequence>
<protein>
    <submittedName>
        <fullName evidence="1">Uncharacterized protein</fullName>
    </submittedName>
</protein>
<dbReference type="EMBL" id="CP001301">
    <property type="protein sequence ID" value="ACL34450.1"/>
    <property type="molecule type" value="Genomic_DNA"/>
</dbReference>
<geneLocation type="plasmid" evidence="1 2">
    <name>PBr_lp25</name>
</geneLocation>